<comment type="similarity">
    <text evidence="12">Belongs to the cytochrome b561 family.</text>
</comment>
<evidence type="ECO:0000256" key="7">
    <source>
        <dbReference type="ARBA" id="ARBA00022723"/>
    </source>
</evidence>
<evidence type="ECO:0000256" key="9">
    <source>
        <dbReference type="ARBA" id="ARBA00022989"/>
    </source>
</evidence>
<feature type="transmembrane region" description="Helical" evidence="13">
    <location>
        <begin position="12"/>
        <end position="34"/>
    </location>
</feature>
<dbReference type="InterPro" id="IPR052168">
    <property type="entry name" value="Cytochrome_b561_oxidase"/>
</dbReference>
<keyword evidence="7" id="KW-0479">Metal-binding</keyword>
<evidence type="ECO:0000259" key="14">
    <source>
        <dbReference type="Pfam" id="PF01292"/>
    </source>
</evidence>
<evidence type="ECO:0000256" key="12">
    <source>
        <dbReference type="ARBA" id="ARBA00037975"/>
    </source>
</evidence>
<dbReference type="Pfam" id="PF01292">
    <property type="entry name" value="Ni_hydr_CYTB"/>
    <property type="match status" value="1"/>
</dbReference>
<evidence type="ECO:0000256" key="11">
    <source>
        <dbReference type="ARBA" id="ARBA00023136"/>
    </source>
</evidence>
<evidence type="ECO:0000256" key="13">
    <source>
        <dbReference type="SAM" id="Phobius"/>
    </source>
</evidence>
<evidence type="ECO:0000256" key="4">
    <source>
        <dbReference type="ARBA" id="ARBA00022475"/>
    </source>
</evidence>
<evidence type="ECO:0000256" key="1">
    <source>
        <dbReference type="ARBA" id="ARBA00001970"/>
    </source>
</evidence>
<evidence type="ECO:0000256" key="3">
    <source>
        <dbReference type="ARBA" id="ARBA00022448"/>
    </source>
</evidence>
<keyword evidence="5" id="KW-0349">Heme</keyword>
<dbReference type="Proteomes" id="UP000825679">
    <property type="component" value="Chromosome"/>
</dbReference>
<comment type="cofactor">
    <cofactor evidence="1">
        <name>heme b</name>
        <dbReference type="ChEBI" id="CHEBI:60344"/>
    </cofactor>
</comment>
<protein>
    <submittedName>
        <fullName evidence="15">Cytochrome b</fullName>
    </submittedName>
</protein>
<name>A0ABX8Z9R7_9NEIS</name>
<keyword evidence="16" id="KW-1185">Reference proteome</keyword>
<keyword evidence="10" id="KW-0408">Iron</keyword>
<keyword evidence="6 13" id="KW-0812">Transmembrane</keyword>
<dbReference type="EMBL" id="CP081150">
    <property type="protein sequence ID" value="QZA79308.1"/>
    <property type="molecule type" value="Genomic_DNA"/>
</dbReference>
<keyword evidence="4" id="KW-1003">Cell membrane</keyword>
<dbReference type="InterPro" id="IPR016174">
    <property type="entry name" value="Di-haem_cyt_TM"/>
</dbReference>
<feature type="transmembrane region" description="Helical" evidence="13">
    <location>
        <begin position="87"/>
        <end position="109"/>
    </location>
</feature>
<feature type="transmembrane region" description="Helical" evidence="13">
    <location>
        <begin position="145"/>
        <end position="162"/>
    </location>
</feature>
<keyword evidence="3" id="KW-0813">Transport</keyword>
<evidence type="ECO:0000256" key="8">
    <source>
        <dbReference type="ARBA" id="ARBA00022982"/>
    </source>
</evidence>
<dbReference type="PROSITE" id="PS51257">
    <property type="entry name" value="PROKAR_LIPOPROTEIN"/>
    <property type="match status" value="1"/>
</dbReference>
<gene>
    <name evidence="15" type="ORF">K4H28_07920</name>
</gene>
<reference evidence="15 16" key="1">
    <citation type="submission" date="2021-08" db="EMBL/GenBank/DDBJ databases">
        <title>complete genome sequencing of Deefgea sp. D25.</title>
        <authorList>
            <person name="Bae J.-W."/>
            <person name="Gim D.-H."/>
        </authorList>
    </citation>
    <scope>NUCLEOTIDE SEQUENCE [LARGE SCALE GENOMIC DNA]</scope>
    <source>
        <strain evidence="15 16">D25</strain>
    </source>
</reference>
<keyword evidence="8" id="KW-0249">Electron transport</keyword>
<dbReference type="PANTHER" id="PTHR30529:SF1">
    <property type="entry name" value="CYTOCHROME B561 HOMOLOG 2"/>
    <property type="match status" value="1"/>
</dbReference>
<keyword evidence="9 13" id="KW-1133">Transmembrane helix</keyword>
<dbReference type="SUPFAM" id="SSF81342">
    <property type="entry name" value="Transmembrane di-heme cytochromes"/>
    <property type="match status" value="1"/>
</dbReference>
<sequence length="183" mass="20656">MKKAAPTHYDALQIGMHWLVAILISCAFAFAWIFDDMPLSPDKFKMINWHKWTGITVMSLFFIRFGYKLLRGTPAVDPALPALQRKLAISVHHLLYLLMFLLPFVGWLMSSAKGFPVVFWGVLPLPDLVGKNEELAHFLKETHELLAYGLLGLIGLHIAGALKHHIIDKDGTLARMLPFLAKK</sequence>
<keyword evidence="11 13" id="KW-0472">Membrane</keyword>
<evidence type="ECO:0000313" key="16">
    <source>
        <dbReference type="Proteomes" id="UP000825679"/>
    </source>
</evidence>
<feature type="transmembrane region" description="Helical" evidence="13">
    <location>
        <begin position="49"/>
        <end position="67"/>
    </location>
</feature>
<dbReference type="RefSeq" id="WP_221007826.1">
    <property type="nucleotide sequence ID" value="NZ_CP081150.1"/>
</dbReference>
<dbReference type="PANTHER" id="PTHR30529">
    <property type="entry name" value="CYTOCHROME B561"/>
    <property type="match status" value="1"/>
</dbReference>
<accession>A0ABX8Z9R7</accession>
<proteinExistence type="inferred from homology"/>
<organism evidence="15 16">
    <name type="scientific">Deefgea tanakiae</name>
    <dbReference type="NCBI Taxonomy" id="2865840"/>
    <lineage>
        <taxon>Bacteria</taxon>
        <taxon>Pseudomonadati</taxon>
        <taxon>Pseudomonadota</taxon>
        <taxon>Betaproteobacteria</taxon>
        <taxon>Neisseriales</taxon>
        <taxon>Chitinibacteraceae</taxon>
        <taxon>Deefgea</taxon>
    </lineage>
</organism>
<feature type="domain" description="Cytochrome b561 bacterial/Ni-hydrogenase" evidence="14">
    <location>
        <begin position="8"/>
        <end position="178"/>
    </location>
</feature>
<comment type="subcellular location">
    <subcellularLocation>
        <location evidence="2">Cell membrane</location>
        <topology evidence="2">Multi-pass membrane protein</topology>
    </subcellularLocation>
</comment>
<evidence type="ECO:0000256" key="5">
    <source>
        <dbReference type="ARBA" id="ARBA00022617"/>
    </source>
</evidence>
<evidence type="ECO:0000256" key="10">
    <source>
        <dbReference type="ARBA" id="ARBA00023004"/>
    </source>
</evidence>
<evidence type="ECO:0000313" key="15">
    <source>
        <dbReference type="EMBL" id="QZA79308.1"/>
    </source>
</evidence>
<evidence type="ECO:0000256" key="6">
    <source>
        <dbReference type="ARBA" id="ARBA00022692"/>
    </source>
</evidence>
<dbReference type="InterPro" id="IPR011577">
    <property type="entry name" value="Cyt_b561_bac/Ni-Hgenase"/>
</dbReference>
<evidence type="ECO:0000256" key="2">
    <source>
        <dbReference type="ARBA" id="ARBA00004651"/>
    </source>
</evidence>